<accession>A0A8A1LTI3</accession>
<organism evidence="1 2">
    <name type="scientific">Ajellomyces capsulatus (strain H88)</name>
    <name type="common">Darling's disease fungus</name>
    <name type="synonym">Histoplasma capsulatum</name>
    <dbReference type="NCBI Taxonomy" id="544711"/>
    <lineage>
        <taxon>Eukaryota</taxon>
        <taxon>Fungi</taxon>
        <taxon>Dikarya</taxon>
        <taxon>Ascomycota</taxon>
        <taxon>Pezizomycotina</taxon>
        <taxon>Eurotiomycetes</taxon>
        <taxon>Eurotiomycetidae</taxon>
        <taxon>Onygenales</taxon>
        <taxon>Ajellomycetaceae</taxon>
        <taxon>Histoplasma</taxon>
    </lineage>
</organism>
<dbReference type="Proteomes" id="UP000663419">
    <property type="component" value="Chromosome 6"/>
</dbReference>
<dbReference type="VEuPathDB" id="FungiDB:I7I53_11566"/>
<dbReference type="EMBL" id="CP069107">
    <property type="protein sequence ID" value="QSS57406.1"/>
    <property type="molecule type" value="Genomic_DNA"/>
</dbReference>
<name>A0A8A1LTI3_AJEC8</name>
<protein>
    <submittedName>
        <fullName evidence="1">G-patch domain-containing protein</fullName>
    </submittedName>
</protein>
<gene>
    <name evidence="1" type="ORF">I7I53_11566</name>
</gene>
<reference evidence="1" key="1">
    <citation type="submission" date="2021-01" db="EMBL/GenBank/DDBJ databases">
        <title>Chromosome-level genome assembly of a human fungal pathogen reveals clustering of transcriptionally co-regulated genes.</title>
        <authorList>
            <person name="Voorhies M."/>
            <person name="Cohen S."/>
            <person name="Shea T.P."/>
            <person name="Petrus S."/>
            <person name="Munoz J.F."/>
            <person name="Poplawski S."/>
            <person name="Goldman W.E."/>
            <person name="Michael T."/>
            <person name="Cuomo C.A."/>
            <person name="Sil A."/>
            <person name="Beyhan S."/>
        </authorList>
    </citation>
    <scope>NUCLEOTIDE SEQUENCE</scope>
    <source>
        <strain evidence="1">H88</strain>
    </source>
</reference>
<sequence>MLSRDYWAGLMERVMRSWKRSRRKDMTGSWLILLRKGGRQCSL</sequence>
<dbReference type="AlphaFoldDB" id="A0A8A1LTI3"/>
<evidence type="ECO:0000313" key="1">
    <source>
        <dbReference type="EMBL" id="QSS57406.1"/>
    </source>
</evidence>
<evidence type="ECO:0000313" key="2">
    <source>
        <dbReference type="Proteomes" id="UP000663419"/>
    </source>
</evidence>
<proteinExistence type="predicted"/>